<dbReference type="EMBL" id="GFTR01001675">
    <property type="protein sequence ID" value="JAW14751.1"/>
    <property type="molecule type" value="Transcribed_RNA"/>
</dbReference>
<keyword evidence="1" id="KW-0812">Transmembrane</keyword>
<accession>A0A224Y2L6</accession>
<organism evidence="2">
    <name type="scientific">Panstrongylus lignarius</name>
    <dbReference type="NCBI Taxonomy" id="156445"/>
    <lineage>
        <taxon>Eukaryota</taxon>
        <taxon>Metazoa</taxon>
        <taxon>Ecdysozoa</taxon>
        <taxon>Arthropoda</taxon>
        <taxon>Hexapoda</taxon>
        <taxon>Insecta</taxon>
        <taxon>Pterygota</taxon>
        <taxon>Neoptera</taxon>
        <taxon>Paraneoptera</taxon>
        <taxon>Hemiptera</taxon>
        <taxon>Heteroptera</taxon>
        <taxon>Panheteroptera</taxon>
        <taxon>Cimicomorpha</taxon>
        <taxon>Reduviidae</taxon>
        <taxon>Triatominae</taxon>
        <taxon>Panstrongylus</taxon>
    </lineage>
</organism>
<evidence type="ECO:0000256" key="1">
    <source>
        <dbReference type="SAM" id="Phobius"/>
    </source>
</evidence>
<name>A0A224Y2L6_9HEMI</name>
<dbReference type="AlphaFoldDB" id="A0A224Y2L6"/>
<reference evidence="2" key="1">
    <citation type="journal article" date="2018" name="PLoS Negl. Trop. Dis.">
        <title>An insight into the salivary gland and fat body transcriptome of Panstrongylus lignarius (Hemiptera: Heteroptera), the main vector of Chagas disease in Peru.</title>
        <authorList>
            <person name="Nevoa J.C."/>
            <person name="Mendes M.T."/>
            <person name="da Silva M.V."/>
            <person name="Soares S.C."/>
            <person name="Oliveira C.J.F."/>
            <person name="Ribeiro J.M.C."/>
        </authorList>
    </citation>
    <scope>NUCLEOTIDE SEQUENCE</scope>
</reference>
<feature type="transmembrane region" description="Helical" evidence="1">
    <location>
        <begin position="20"/>
        <end position="43"/>
    </location>
</feature>
<proteinExistence type="predicted"/>
<keyword evidence="1" id="KW-0472">Membrane</keyword>
<protein>
    <submittedName>
        <fullName evidence="2">Uncharacterized protein</fullName>
    </submittedName>
</protein>
<evidence type="ECO:0000313" key="2">
    <source>
        <dbReference type="EMBL" id="JAW14751.1"/>
    </source>
</evidence>
<keyword evidence="1" id="KW-1133">Transmembrane helix</keyword>
<sequence length="104" mass="12004">MSILPIMWLSYRYFPPLGLLLLSPRTVAILVRICAIGTLMFFFHKIQRHRTGTHIVFGKIQRCRGIPMPGFVIIFSIIHNTGRAAPTAPYNCATLFTILFRWRQ</sequence>